<dbReference type="InterPro" id="IPR002071">
    <property type="entry name" value="Thermonucl_AS"/>
</dbReference>
<dbReference type="GO" id="GO:0004519">
    <property type="term" value="F:endonuclease activity"/>
    <property type="evidence" value="ECO:0007669"/>
    <property type="project" value="UniProtKB-KW"/>
</dbReference>
<name>A0A2S9WYE3_9NEIS</name>
<accession>A0A2S9WYE3</accession>
<keyword evidence="1" id="KW-0540">Nuclease</keyword>
<dbReference type="InterPro" id="IPR016071">
    <property type="entry name" value="Staphylococal_nuclease_OB-fold"/>
</dbReference>
<dbReference type="EMBL" id="MTBD01000124">
    <property type="protein sequence ID" value="PRP68487.1"/>
    <property type="molecule type" value="Genomic_DNA"/>
</dbReference>
<dbReference type="PANTHER" id="PTHR12302:SF3">
    <property type="entry name" value="SERINE_THREONINE-PROTEIN KINASE 31"/>
    <property type="match status" value="1"/>
</dbReference>
<dbReference type="OrthoDB" id="9805504at2"/>
<dbReference type="PANTHER" id="PTHR12302">
    <property type="entry name" value="EBNA2 BINDING PROTEIN P100"/>
    <property type="match status" value="1"/>
</dbReference>
<evidence type="ECO:0000259" key="6">
    <source>
        <dbReference type="PROSITE" id="PS50830"/>
    </source>
</evidence>
<sequence length="160" mass="18422">MQDRLTAVLFLSLLSFHAQAFEADVIRVMDGDTVMVKQINGQSKKCRLYGIDAPETSQPFGPESKNKLSSIVMNRTIQVVETSQDRYGRSICKISIDKQDVNLEMVKKGLAWVYRAYTSDPIYIKAEDDARANKIGLWKDNKPVPPWDYRKQKRSEYEKQ</sequence>
<keyword evidence="5" id="KW-0732">Signal</keyword>
<dbReference type="Gene3D" id="2.40.50.90">
    <property type="match status" value="1"/>
</dbReference>
<dbReference type="GO" id="GO:0003676">
    <property type="term" value="F:nucleic acid binding"/>
    <property type="evidence" value="ECO:0007669"/>
    <property type="project" value="InterPro"/>
</dbReference>
<dbReference type="AlphaFoldDB" id="A0A2S9WYE3"/>
<proteinExistence type="predicted"/>
<evidence type="ECO:0000256" key="5">
    <source>
        <dbReference type="SAM" id="SignalP"/>
    </source>
</evidence>
<evidence type="ECO:0000256" key="4">
    <source>
        <dbReference type="SAM" id="MobiDB-lite"/>
    </source>
</evidence>
<dbReference type="SMART" id="SM00318">
    <property type="entry name" value="SNc"/>
    <property type="match status" value="1"/>
</dbReference>
<dbReference type="RefSeq" id="WP_106078289.1">
    <property type="nucleotide sequence ID" value="NZ_MTBD01000124.1"/>
</dbReference>
<evidence type="ECO:0000256" key="2">
    <source>
        <dbReference type="ARBA" id="ARBA00022759"/>
    </source>
</evidence>
<dbReference type="InterPro" id="IPR035437">
    <property type="entry name" value="SNase_OB-fold_sf"/>
</dbReference>
<dbReference type="Pfam" id="PF00565">
    <property type="entry name" value="SNase"/>
    <property type="match status" value="1"/>
</dbReference>
<comment type="caution">
    <text evidence="7">The sequence shown here is derived from an EMBL/GenBank/DDBJ whole genome shotgun (WGS) entry which is preliminary data.</text>
</comment>
<organism evidence="7 8">
    <name type="scientific">Chromobacterium amazonense</name>
    <dbReference type="NCBI Taxonomy" id="1382803"/>
    <lineage>
        <taxon>Bacteria</taxon>
        <taxon>Pseudomonadati</taxon>
        <taxon>Pseudomonadota</taxon>
        <taxon>Betaproteobacteria</taxon>
        <taxon>Neisseriales</taxon>
        <taxon>Chromobacteriaceae</taxon>
        <taxon>Chromobacterium</taxon>
    </lineage>
</organism>
<protein>
    <recommendedName>
        <fullName evidence="6">TNase-like domain-containing protein</fullName>
    </recommendedName>
</protein>
<dbReference type="SUPFAM" id="SSF50199">
    <property type="entry name" value="Staphylococcal nuclease"/>
    <property type="match status" value="1"/>
</dbReference>
<reference evidence="7 8" key="1">
    <citation type="submission" date="2017-01" db="EMBL/GenBank/DDBJ databases">
        <title>New insights into the genetic diversity of Chromobacterium isolated from tropical freshwater lake.</title>
        <authorList>
            <person name="Santos A.B."/>
            <person name="Nascimento A.M."/>
            <person name="Da Silva P.C."/>
        </authorList>
    </citation>
    <scope>NUCLEOTIDE SEQUENCE [LARGE SCALE GENOMIC DNA]</scope>
    <source>
        <strain evidence="7 8">56AF</strain>
    </source>
</reference>
<evidence type="ECO:0000256" key="3">
    <source>
        <dbReference type="ARBA" id="ARBA00022801"/>
    </source>
</evidence>
<feature type="chain" id="PRO_5015544160" description="TNase-like domain-containing protein" evidence="5">
    <location>
        <begin position="21"/>
        <end position="160"/>
    </location>
</feature>
<evidence type="ECO:0000313" key="8">
    <source>
        <dbReference type="Proteomes" id="UP000239469"/>
    </source>
</evidence>
<evidence type="ECO:0000313" key="7">
    <source>
        <dbReference type="EMBL" id="PRP68487.1"/>
    </source>
</evidence>
<dbReference type="GO" id="GO:0016787">
    <property type="term" value="F:hydrolase activity"/>
    <property type="evidence" value="ECO:0007669"/>
    <property type="project" value="UniProtKB-KW"/>
</dbReference>
<gene>
    <name evidence="7" type="ORF">BUE93_22050</name>
</gene>
<dbReference type="PROSITE" id="PS01123">
    <property type="entry name" value="TNASE_1"/>
    <property type="match status" value="1"/>
</dbReference>
<keyword evidence="3" id="KW-0378">Hydrolase</keyword>
<evidence type="ECO:0000256" key="1">
    <source>
        <dbReference type="ARBA" id="ARBA00022722"/>
    </source>
</evidence>
<feature type="signal peptide" evidence="5">
    <location>
        <begin position="1"/>
        <end position="20"/>
    </location>
</feature>
<dbReference type="Proteomes" id="UP000239469">
    <property type="component" value="Unassembled WGS sequence"/>
</dbReference>
<feature type="domain" description="TNase-like" evidence="6">
    <location>
        <begin position="19"/>
        <end position="140"/>
    </location>
</feature>
<keyword evidence="2" id="KW-0255">Endonuclease</keyword>
<dbReference type="PROSITE" id="PS50830">
    <property type="entry name" value="TNASE_3"/>
    <property type="match status" value="1"/>
</dbReference>
<feature type="region of interest" description="Disordered" evidence="4">
    <location>
        <begin position="141"/>
        <end position="160"/>
    </location>
</feature>